<dbReference type="Pfam" id="PF13895">
    <property type="entry name" value="Ig_2"/>
    <property type="match status" value="1"/>
</dbReference>
<feature type="transmembrane region" description="Helical" evidence="6">
    <location>
        <begin position="480"/>
        <end position="503"/>
    </location>
</feature>
<keyword evidence="6" id="KW-1133">Transmembrane helix</keyword>
<evidence type="ECO:0000313" key="9">
    <source>
        <dbReference type="RefSeq" id="XP_031431882.2"/>
    </source>
</evidence>
<dbReference type="InterPro" id="IPR003598">
    <property type="entry name" value="Ig_sub2"/>
</dbReference>
<dbReference type="InterPro" id="IPR052598">
    <property type="entry name" value="IgSF_CEA-related"/>
</dbReference>
<evidence type="ECO:0000256" key="1">
    <source>
        <dbReference type="ARBA" id="ARBA00022729"/>
    </source>
</evidence>
<dbReference type="RefSeq" id="XP_031431882.2">
    <property type="nucleotide sequence ID" value="XM_031576022.2"/>
</dbReference>
<gene>
    <name evidence="9" type="primary">LOC116222345</name>
</gene>
<dbReference type="OrthoDB" id="6159398at2759"/>
<dbReference type="InterPro" id="IPR003599">
    <property type="entry name" value="Ig_sub"/>
</dbReference>
<keyword evidence="4" id="KW-0393">Immunoglobulin domain</keyword>
<keyword evidence="2" id="KW-1015">Disulfide bond</keyword>
<feature type="domain" description="Ig-like" evidence="7">
    <location>
        <begin position="354"/>
        <end position="434"/>
    </location>
</feature>
<feature type="domain" description="Ig-like" evidence="7">
    <location>
        <begin position="88"/>
        <end position="171"/>
    </location>
</feature>
<proteinExistence type="predicted"/>
<keyword evidence="6" id="KW-0472">Membrane</keyword>
<dbReference type="PROSITE" id="PS50835">
    <property type="entry name" value="IG_LIKE"/>
    <property type="match status" value="4"/>
</dbReference>
<organism evidence="8 9">
    <name type="scientific">Clupea harengus</name>
    <name type="common">Atlantic herring</name>
    <dbReference type="NCBI Taxonomy" id="7950"/>
    <lineage>
        <taxon>Eukaryota</taxon>
        <taxon>Metazoa</taxon>
        <taxon>Chordata</taxon>
        <taxon>Craniata</taxon>
        <taxon>Vertebrata</taxon>
        <taxon>Euteleostomi</taxon>
        <taxon>Actinopterygii</taxon>
        <taxon>Neopterygii</taxon>
        <taxon>Teleostei</taxon>
        <taxon>Clupei</taxon>
        <taxon>Clupeiformes</taxon>
        <taxon>Clupeoidei</taxon>
        <taxon>Clupeidae</taxon>
        <taxon>Clupea</taxon>
    </lineage>
</organism>
<reference evidence="9" key="1">
    <citation type="submission" date="2025-08" db="UniProtKB">
        <authorList>
            <consortium name="RefSeq"/>
        </authorList>
    </citation>
    <scope>IDENTIFICATION</scope>
</reference>
<evidence type="ECO:0000256" key="3">
    <source>
        <dbReference type="ARBA" id="ARBA00023180"/>
    </source>
</evidence>
<dbReference type="Proteomes" id="UP000515152">
    <property type="component" value="Chromosome 11"/>
</dbReference>
<sequence>MFIKPPSATPRGITWRFKGNREIQVFNSIGNEEDPHADYKDRISVDKTTASLELRDLTLNDTGEYNVRITFISGGVESQGDTSLKVFEEISNVTAEANQNELVEFNSSVILTCSASGSSPSFRWFNRSADVTGSDSKTLTVLNVTRYDTGPFQCEASNAISAQMSPKVNLTIAYGPDSAVVTVKPPASFYSSGSDITLSCSSESKPAAQFQWALSGTLLGREGPELRLENVQANQSGAYSCRAYNSKTHRSKTSSPSTITVLERISGAAMTITGDNLIAGESSVNLTCDAQGTIITREWRKDGNPLHGVNIDELNRTVSISPVQKEDNGNYTCQVSNPFSSETASDGLIVNYGPEKVNIMGEGAIEIGSPVHLTCTAESVPESTYTWAFNGRGTSVTGASFIKEPSEYEDSGTYTCTAWNSITKLSGKADFDVSVTGTHCKGLSEACGQNETNQTDNAVFELSVKALGSLGGRGGLSAGAIAGIVIMIIIVVAAAIGISIFLLKKKGKLGLPMGRQAPQQNNASTELDYADIRHFQKRNGQKDDLGNGGDGVAGATVYAAVKLPRSTGPNPGQTSVALPRAGLGNGVNVGDQNTELQYSTIKHPSSSTSGPQAHRPKGQAPGPPNQVPDVTYAQVKKK</sequence>
<keyword evidence="6" id="KW-0812">Transmembrane</keyword>
<evidence type="ECO:0000256" key="5">
    <source>
        <dbReference type="SAM" id="MobiDB-lite"/>
    </source>
</evidence>
<evidence type="ECO:0000313" key="8">
    <source>
        <dbReference type="Proteomes" id="UP000515152"/>
    </source>
</evidence>
<dbReference type="PANTHER" id="PTHR44337">
    <property type="entry name" value="CARCINOEMBRYONIC ANTIGEN-RELATED CELL ADHESION MOLECULE 8"/>
    <property type="match status" value="1"/>
</dbReference>
<dbReference type="AlphaFoldDB" id="A0A6P8G8J7"/>
<keyword evidence="3" id="KW-0325">Glycoprotein</keyword>
<keyword evidence="1" id="KW-0732">Signal</keyword>
<feature type="compositionally biased region" description="Polar residues" evidence="5">
    <location>
        <begin position="567"/>
        <end position="576"/>
    </location>
</feature>
<feature type="compositionally biased region" description="Polar residues" evidence="5">
    <location>
        <begin position="590"/>
        <end position="611"/>
    </location>
</feature>
<feature type="domain" description="Ig-like" evidence="7">
    <location>
        <begin position="176"/>
        <end position="255"/>
    </location>
</feature>
<evidence type="ECO:0000259" key="7">
    <source>
        <dbReference type="PROSITE" id="PS50835"/>
    </source>
</evidence>
<dbReference type="InterPro" id="IPR007110">
    <property type="entry name" value="Ig-like_dom"/>
</dbReference>
<dbReference type="SMART" id="SM00408">
    <property type="entry name" value="IGc2"/>
    <property type="match status" value="4"/>
</dbReference>
<dbReference type="Pfam" id="PF13927">
    <property type="entry name" value="Ig_3"/>
    <property type="match status" value="3"/>
</dbReference>
<accession>A0A6P8G8J7</accession>
<evidence type="ECO:0000256" key="4">
    <source>
        <dbReference type="ARBA" id="ARBA00023319"/>
    </source>
</evidence>
<feature type="region of interest" description="Disordered" evidence="5">
    <location>
        <begin position="563"/>
        <end position="638"/>
    </location>
</feature>
<feature type="domain" description="Ig-like" evidence="7">
    <location>
        <begin position="256"/>
        <end position="351"/>
    </location>
</feature>
<dbReference type="CDD" id="cd00096">
    <property type="entry name" value="Ig"/>
    <property type="match status" value="1"/>
</dbReference>
<evidence type="ECO:0000256" key="2">
    <source>
        <dbReference type="ARBA" id="ARBA00023157"/>
    </source>
</evidence>
<keyword evidence="8" id="KW-1185">Reference proteome</keyword>
<dbReference type="SMART" id="SM00409">
    <property type="entry name" value="IG"/>
    <property type="match status" value="5"/>
</dbReference>
<dbReference type="GeneID" id="116222345"/>
<protein>
    <submittedName>
        <fullName evidence="9">Carcinoembryonic antigen-related cell adhesion molecule 1-like</fullName>
    </submittedName>
</protein>
<dbReference type="KEGG" id="char:116222345"/>
<name>A0A6P8G8J7_CLUHA</name>
<evidence type="ECO:0000256" key="6">
    <source>
        <dbReference type="SAM" id="Phobius"/>
    </source>
</evidence>
<dbReference type="PANTHER" id="PTHR44337:SF20">
    <property type="entry name" value="CARCINOEMBRYONIC ANTIGEN-RELATED CELL ADHESION MOLECULE 5-RELATED"/>
    <property type="match status" value="1"/>
</dbReference>